<dbReference type="SUPFAM" id="SSF51011">
    <property type="entry name" value="Glycosyl hydrolase domain"/>
    <property type="match status" value="1"/>
</dbReference>
<dbReference type="FunFam" id="3.20.20.80:FF:000064">
    <property type="entry name" value="Oligo-1,6-glucosidase"/>
    <property type="match status" value="1"/>
</dbReference>
<dbReference type="SUPFAM" id="SSF51445">
    <property type="entry name" value="(Trans)glycosidases"/>
    <property type="match status" value="1"/>
</dbReference>
<dbReference type="InterPro" id="IPR017853">
    <property type="entry name" value="GH"/>
</dbReference>
<dbReference type="PANTHER" id="PTHR10357:SF179">
    <property type="entry name" value="NEUTRAL AND BASIC AMINO ACID TRANSPORT PROTEIN RBAT"/>
    <property type="match status" value="1"/>
</dbReference>
<evidence type="ECO:0000313" key="8">
    <source>
        <dbReference type="Proteomes" id="UP000234505"/>
    </source>
</evidence>
<dbReference type="Gene3D" id="3.20.20.80">
    <property type="entry name" value="Glycosidases"/>
    <property type="match status" value="1"/>
</dbReference>
<dbReference type="Proteomes" id="UP000234505">
    <property type="component" value="Unassembled WGS sequence"/>
</dbReference>
<sequence length="561" mass="64035">MNQSQQSAWWKESVIYQVYPKSFYDSNNDGVGDIPGIIAKLPYLKTLGITLIWVSPFYRSPGADNGYDIADYYAVNPDLGQMQDVDNLIKQAGELGIEVMVDLVVNHTSDEHPWFQAALADPQSKYRDYYIFKPAAAGGAPNNWRSIFGGSAWEKVAGEECYYLHVFHKKQPDLNWENPQLREEIYAMINWWLDKGIAGFRIDAITFIKKDQDYASLPADGIDGLASIKAKSRNRPGIERFLHELKERTFRRHRCVTVGEAPGVPLEEYDSYIGPDGYFNMIFDFHAADIDVENGSEWFKQRDWNVREFREALFASQRAFCQAGWGTTFIENHDQPRALSKLIRDADYQNGIGARALAAMYFFMPGTPFIYQGQELGIKNFRRQSIVEFDDISSIDNYHRALAEGFSEQQALGFINQRSRDNSRTPFPWSDSANGGFNRGARPWLAFSAADFSVNAQSQINDADSVFAFYQKMIALRNKHYPQTLIYGSFAAIEDVDDRIIAYERTTETERFISITNLSAQPLPFTLPAGEIVLNNYADAETPLKPYQTILIKERVKYEQL</sequence>
<dbReference type="InterPro" id="IPR006047">
    <property type="entry name" value="GH13_cat_dom"/>
</dbReference>
<comment type="caution">
    <text evidence="7">The sequence shown here is derived from an EMBL/GenBank/DDBJ whole genome shotgun (WGS) entry which is preliminary data.</text>
</comment>
<accession>A0A2J4RKI4</accession>
<reference evidence="7 8" key="2">
    <citation type="submission" date="2018-01" db="EMBL/GenBank/DDBJ databases">
        <title>Genomic study of Klebsiella pneumoniae.</title>
        <authorList>
            <person name="Yang Y."/>
            <person name="Bicalho R."/>
        </authorList>
    </citation>
    <scope>NUCLEOTIDE SEQUENCE [LARGE SCALE GENOMIC DNA]</scope>
    <source>
        <strain evidence="7 8">A11</strain>
    </source>
</reference>
<dbReference type="AlphaFoldDB" id="A0A2J4RKI4"/>
<dbReference type="GO" id="GO:0043169">
    <property type="term" value="F:cation binding"/>
    <property type="evidence" value="ECO:0007669"/>
    <property type="project" value="InterPro"/>
</dbReference>
<comment type="catalytic activity">
    <reaction evidence="5">
        <text>Endohydrolysis of (1-&gt;4)-alpha-D-glucosidic linkages in polysaccharides containing three or more (1-&gt;4)-alpha-linked D-glucose units.</text>
        <dbReference type="EC" id="3.2.1.1"/>
    </reaction>
</comment>
<evidence type="ECO:0000256" key="3">
    <source>
        <dbReference type="ARBA" id="ARBA00023295"/>
    </source>
</evidence>
<evidence type="ECO:0000256" key="1">
    <source>
        <dbReference type="ARBA" id="ARBA00008061"/>
    </source>
</evidence>
<dbReference type="InterPro" id="IPR045857">
    <property type="entry name" value="O16G_dom_2"/>
</dbReference>
<keyword evidence="3 5" id="KW-0326">Glycosidase</keyword>
<dbReference type="GO" id="GO:0004556">
    <property type="term" value="F:alpha-amylase activity"/>
    <property type="evidence" value="ECO:0007669"/>
    <property type="project" value="UniProtKB-UniRule"/>
</dbReference>
<reference evidence="7 8" key="1">
    <citation type="submission" date="2017-11" db="EMBL/GenBank/DDBJ databases">
        <authorList>
            <person name="Han C.G."/>
        </authorList>
    </citation>
    <scope>NUCLEOTIDE SEQUENCE [LARGE SCALE GENOMIC DNA]</scope>
    <source>
        <strain evidence="7 8">A11</strain>
    </source>
</reference>
<dbReference type="EC" id="3.2.1.1" evidence="5"/>
<evidence type="ECO:0000256" key="5">
    <source>
        <dbReference type="RuleBase" id="RU361134"/>
    </source>
</evidence>
<proteinExistence type="inferred from homology"/>
<dbReference type="PANTHER" id="PTHR10357">
    <property type="entry name" value="ALPHA-AMYLASE FAMILY MEMBER"/>
    <property type="match status" value="1"/>
</dbReference>
<evidence type="ECO:0000259" key="6">
    <source>
        <dbReference type="SMART" id="SM00642"/>
    </source>
</evidence>
<dbReference type="Pfam" id="PF00128">
    <property type="entry name" value="Alpha-amylase"/>
    <property type="match status" value="1"/>
</dbReference>
<evidence type="ECO:0000256" key="2">
    <source>
        <dbReference type="ARBA" id="ARBA00022801"/>
    </source>
</evidence>
<dbReference type="GO" id="GO:0009313">
    <property type="term" value="P:oligosaccharide catabolic process"/>
    <property type="evidence" value="ECO:0007669"/>
    <property type="project" value="TreeGrafter"/>
</dbReference>
<evidence type="ECO:0000313" key="7">
    <source>
        <dbReference type="EMBL" id="PLL43743.1"/>
    </source>
</evidence>
<protein>
    <recommendedName>
        <fullName evidence="5">Alpha-amylase</fullName>
        <ecNumber evidence="5">3.2.1.1</ecNumber>
    </recommendedName>
</protein>
<dbReference type="PRINTS" id="PR00110">
    <property type="entry name" value="ALPHAAMYLASE"/>
</dbReference>
<feature type="domain" description="Glycosyl hydrolase family 13 catalytic" evidence="6">
    <location>
        <begin position="17"/>
        <end position="424"/>
    </location>
</feature>
<keyword evidence="5" id="KW-0119">Carbohydrate metabolism</keyword>
<name>A0A2J4RKI4_9ENTR</name>
<dbReference type="InterPro" id="IPR006046">
    <property type="entry name" value="Alpha_amylase"/>
</dbReference>
<comment type="similarity">
    <text evidence="1 4">Belongs to the glycosyl hydrolase 13 family.</text>
</comment>
<dbReference type="Gene3D" id="3.90.400.10">
    <property type="entry name" value="Oligo-1,6-glucosidase, Domain 2"/>
    <property type="match status" value="1"/>
</dbReference>
<evidence type="ECO:0000256" key="4">
    <source>
        <dbReference type="RuleBase" id="RU003615"/>
    </source>
</evidence>
<dbReference type="FunFam" id="3.90.400.10:FF:000002">
    <property type="entry name" value="Sucrose isomerase"/>
    <property type="match status" value="1"/>
</dbReference>
<dbReference type="InterPro" id="IPR013780">
    <property type="entry name" value="Glyco_hydro_b"/>
</dbReference>
<dbReference type="EMBL" id="PIDS01000053">
    <property type="protein sequence ID" value="PLL43743.1"/>
    <property type="molecule type" value="Genomic_DNA"/>
</dbReference>
<dbReference type="Gene3D" id="2.60.40.1180">
    <property type="entry name" value="Golgi alpha-mannosidase II"/>
    <property type="match status" value="1"/>
</dbReference>
<dbReference type="SMART" id="SM00642">
    <property type="entry name" value="Aamy"/>
    <property type="match status" value="1"/>
</dbReference>
<organism evidence="7 8">
    <name type="scientific">Klebsiella michiganensis</name>
    <dbReference type="NCBI Taxonomy" id="1134687"/>
    <lineage>
        <taxon>Bacteria</taxon>
        <taxon>Pseudomonadati</taxon>
        <taxon>Pseudomonadota</taxon>
        <taxon>Gammaproteobacteria</taxon>
        <taxon>Enterobacterales</taxon>
        <taxon>Enterobacteriaceae</taxon>
        <taxon>Klebsiella/Raoultella group</taxon>
        <taxon>Klebsiella</taxon>
    </lineage>
</organism>
<keyword evidence="2 5" id="KW-0378">Hydrolase</keyword>
<gene>
    <name evidence="7" type="ORF">CWN50_03305</name>
</gene>
<dbReference type="CDD" id="cd11333">
    <property type="entry name" value="AmyAc_SI_OligoGlu_DGase"/>
    <property type="match status" value="1"/>
</dbReference>